<dbReference type="OrthoDB" id="43654at2759"/>
<dbReference type="Gene3D" id="3.40.33.10">
    <property type="entry name" value="CAP"/>
    <property type="match status" value="1"/>
</dbReference>
<accession>A0A2P4STF6</accession>
<name>A0A2P4STF6_BAMTH</name>
<dbReference type="SUPFAM" id="SSF55797">
    <property type="entry name" value="PR-1-like"/>
    <property type="match status" value="2"/>
</dbReference>
<proteinExistence type="predicted"/>
<sequence length="93" mass="10295">MRLWAVAVVVVTAAALSAVAGQIRALPPISDKVFIRDCVRSHNMYRRNVEPTASNMRYMVVWDDSYKLGCAVVFCKEVGGIRNAANFVCNYAP</sequence>
<evidence type="ECO:0000313" key="3">
    <source>
        <dbReference type="Proteomes" id="UP000237246"/>
    </source>
</evidence>
<protein>
    <recommendedName>
        <fullName evidence="4">SCP domain-containing protein</fullName>
    </recommendedName>
</protein>
<keyword evidence="1" id="KW-0732">Signal</keyword>
<keyword evidence="3" id="KW-1185">Reference proteome</keyword>
<evidence type="ECO:0008006" key="4">
    <source>
        <dbReference type="Google" id="ProtNLM"/>
    </source>
</evidence>
<dbReference type="EMBL" id="PPHD01023974">
    <property type="protein sequence ID" value="POI27406.1"/>
    <property type="molecule type" value="Genomic_DNA"/>
</dbReference>
<reference evidence="2 3" key="1">
    <citation type="submission" date="2018-01" db="EMBL/GenBank/DDBJ databases">
        <title>Comparison of the Chinese Bamboo Partridge and Red Junglefowl genome sequences highlights the importance of demography in genome evolution.</title>
        <authorList>
            <person name="Tiley G.P."/>
            <person name="Kimball R.T."/>
            <person name="Braun E.L."/>
            <person name="Burleigh J.G."/>
        </authorList>
    </citation>
    <scope>NUCLEOTIDE SEQUENCE [LARGE SCALE GENOMIC DNA]</scope>
    <source>
        <strain evidence="2">RTK389</strain>
        <tissue evidence="2">Blood</tissue>
    </source>
</reference>
<feature type="signal peptide" evidence="1">
    <location>
        <begin position="1"/>
        <end position="25"/>
    </location>
</feature>
<dbReference type="Proteomes" id="UP000237246">
    <property type="component" value="Unassembled WGS sequence"/>
</dbReference>
<evidence type="ECO:0000256" key="1">
    <source>
        <dbReference type="SAM" id="SignalP"/>
    </source>
</evidence>
<dbReference type="InterPro" id="IPR035940">
    <property type="entry name" value="CAP_sf"/>
</dbReference>
<feature type="chain" id="PRO_5015203099" description="SCP domain-containing protein" evidence="1">
    <location>
        <begin position="26"/>
        <end position="93"/>
    </location>
</feature>
<comment type="caution">
    <text evidence="2">The sequence shown here is derived from an EMBL/GenBank/DDBJ whole genome shotgun (WGS) entry which is preliminary data.</text>
</comment>
<organism evidence="2 3">
    <name type="scientific">Bambusicola thoracicus</name>
    <name type="common">Chinese bamboo-partridge</name>
    <name type="synonym">Perdix thoracica</name>
    <dbReference type="NCBI Taxonomy" id="9083"/>
    <lineage>
        <taxon>Eukaryota</taxon>
        <taxon>Metazoa</taxon>
        <taxon>Chordata</taxon>
        <taxon>Craniata</taxon>
        <taxon>Vertebrata</taxon>
        <taxon>Euteleostomi</taxon>
        <taxon>Archelosauria</taxon>
        <taxon>Archosauria</taxon>
        <taxon>Dinosauria</taxon>
        <taxon>Saurischia</taxon>
        <taxon>Theropoda</taxon>
        <taxon>Coelurosauria</taxon>
        <taxon>Aves</taxon>
        <taxon>Neognathae</taxon>
        <taxon>Galloanserae</taxon>
        <taxon>Galliformes</taxon>
        <taxon>Phasianidae</taxon>
        <taxon>Perdicinae</taxon>
        <taxon>Bambusicola</taxon>
    </lineage>
</organism>
<feature type="non-terminal residue" evidence="2">
    <location>
        <position position="93"/>
    </location>
</feature>
<dbReference type="AlphaFoldDB" id="A0A2P4STF6"/>
<evidence type="ECO:0000313" key="2">
    <source>
        <dbReference type="EMBL" id="POI27406.1"/>
    </source>
</evidence>
<gene>
    <name evidence="2" type="ORF">CIB84_008844</name>
</gene>